<evidence type="ECO:0000256" key="1">
    <source>
        <dbReference type="SAM" id="SignalP"/>
    </source>
</evidence>
<feature type="signal peptide" evidence="1">
    <location>
        <begin position="1"/>
        <end position="21"/>
    </location>
</feature>
<keyword evidence="1" id="KW-0732">Signal</keyword>
<organism evidence="2 3">
    <name type="scientific">Psychrobacillus glaciei</name>
    <dbReference type="NCBI Taxonomy" id="2283160"/>
    <lineage>
        <taxon>Bacteria</taxon>
        <taxon>Bacillati</taxon>
        <taxon>Bacillota</taxon>
        <taxon>Bacilli</taxon>
        <taxon>Bacillales</taxon>
        <taxon>Bacillaceae</taxon>
        <taxon>Psychrobacillus</taxon>
    </lineage>
</organism>
<dbReference type="AlphaFoldDB" id="A0A5J6SJK2"/>
<dbReference type="OrthoDB" id="2866346at2"/>
<keyword evidence="3" id="KW-1185">Reference proteome</keyword>
<proteinExistence type="predicted"/>
<accession>A0A5J6SJK2</accession>
<sequence>MKMKKGLLSVVFLLATSSAMAAMSFSSAAVTADATYSVKNTNESLLALVGNPYHSATEDLNVHGELVLNLDKGLNKNAFGVQEESVYSWNNIFYIKNNSENTITAKVYAKSSDAVNVSSLEYDTASKELKTLAGLEKNNLEILNGYGIGESTYTIPAGGQVGVDMTLLNYKGGFENNKKVDIIVTAAKK</sequence>
<dbReference type="KEGG" id="psyo:PB01_03730"/>
<dbReference type="EMBL" id="CP031223">
    <property type="protein sequence ID" value="QFF97998.1"/>
    <property type="molecule type" value="Genomic_DNA"/>
</dbReference>
<gene>
    <name evidence="2" type="ORF">PB01_03730</name>
</gene>
<feature type="chain" id="PRO_5039319237" evidence="1">
    <location>
        <begin position="22"/>
        <end position="189"/>
    </location>
</feature>
<dbReference type="Proteomes" id="UP000325517">
    <property type="component" value="Chromosome"/>
</dbReference>
<protein>
    <submittedName>
        <fullName evidence="2">Uncharacterized protein</fullName>
    </submittedName>
</protein>
<evidence type="ECO:0000313" key="3">
    <source>
        <dbReference type="Proteomes" id="UP000325517"/>
    </source>
</evidence>
<evidence type="ECO:0000313" key="2">
    <source>
        <dbReference type="EMBL" id="QFF97998.1"/>
    </source>
</evidence>
<name>A0A5J6SJK2_9BACI</name>
<reference evidence="2 3" key="1">
    <citation type="submission" date="2018-07" db="EMBL/GenBank/DDBJ databases">
        <title>Complete genome sequence of Psychrobacillus sp. PB01, isolated from iceberg, and comparative genome analysis of Psychrobacillus strains.</title>
        <authorList>
            <person name="Lee P.C."/>
        </authorList>
    </citation>
    <scope>NUCLEOTIDE SEQUENCE [LARGE SCALE GENOMIC DNA]</scope>
    <source>
        <strain evidence="2 3">PB01</strain>
    </source>
</reference>
<dbReference type="RefSeq" id="WP_151698945.1">
    <property type="nucleotide sequence ID" value="NZ_CP031223.1"/>
</dbReference>